<evidence type="ECO:0000313" key="2">
    <source>
        <dbReference type="Proteomes" id="UP001204376"/>
    </source>
</evidence>
<accession>A0ABT1T1E1</accession>
<reference evidence="1 2" key="1">
    <citation type="submission" date="2022-07" db="EMBL/GenBank/DDBJ databases">
        <title>Mucilaginibacter sp. JC4.</title>
        <authorList>
            <person name="Le V."/>
            <person name="Ko S.-R."/>
            <person name="Ahn C.-Y."/>
            <person name="Oh H.-M."/>
        </authorList>
    </citation>
    <scope>NUCLEOTIDE SEQUENCE [LARGE SCALE GENOMIC DNA]</scope>
    <source>
        <strain evidence="1 2">JC4</strain>
    </source>
</reference>
<protein>
    <submittedName>
        <fullName evidence="1">Uncharacterized protein</fullName>
    </submittedName>
</protein>
<dbReference type="RefSeq" id="WP_256538580.1">
    <property type="nucleotide sequence ID" value="NZ_JANHOH010000001.1"/>
</dbReference>
<sequence>MKRTKSDRKLTIIEEGKQWQLHQLFGEFIQLLDRLPDARQVQANVLRSAPPERTVMVF</sequence>
<dbReference type="EMBL" id="JANHOH010000001">
    <property type="protein sequence ID" value="MCQ6958406.1"/>
    <property type="molecule type" value="Genomic_DNA"/>
</dbReference>
<name>A0ABT1T1E1_9SPHI</name>
<proteinExistence type="predicted"/>
<evidence type="ECO:0000313" key="1">
    <source>
        <dbReference type="EMBL" id="MCQ6958406.1"/>
    </source>
</evidence>
<gene>
    <name evidence="1" type="ORF">NPE20_10570</name>
</gene>
<organism evidence="1 2">
    <name type="scientific">Mucilaginibacter aquariorum</name>
    <dbReference type="NCBI Taxonomy" id="2967225"/>
    <lineage>
        <taxon>Bacteria</taxon>
        <taxon>Pseudomonadati</taxon>
        <taxon>Bacteroidota</taxon>
        <taxon>Sphingobacteriia</taxon>
        <taxon>Sphingobacteriales</taxon>
        <taxon>Sphingobacteriaceae</taxon>
        <taxon>Mucilaginibacter</taxon>
    </lineage>
</organism>
<keyword evidence="2" id="KW-1185">Reference proteome</keyword>
<dbReference type="Proteomes" id="UP001204376">
    <property type="component" value="Unassembled WGS sequence"/>
</dbReference>
<comment type="caution">
    <text evidence="1">The sequence shown here is derived from an EMBL/GenBank/DDBJ whole genome shotgun (WGS) entry which is preliminary data.</text>
</comment>